<evidence type="ECO:0000313" key="2">
    <source>
        <dbReference type="Proteomes" id="UP000239772"/>
    </source>
</evidence>
<reference evidence="2" key="1">
    <citation type="submission" date="2018-03" db="EMBL/GenBank/DDBJ databases">
        <authorList>
            <person name="Sun L."/>
            <person name="Liu H."/>
            <person name="Chen W."/>
            <person name="Huang K."/>
            <person name="Liu W."/>
            <person name="Gao X."/>
        </authorList>
    </citation>
    <scope>NUCLEOTIDE SEQUENCE [LARGE SCALE GENOMIC DNA]</scope>
    <source>
        <strain evidence="2">SH9</strain>
    </source>
</reference>
<keyword evidence="1" id="KW-0969">Cilium</keyword>
<proteinExistence type="predicted"/>
<accession>A0A2T1HU94</accession>
<dbReference type="GO" id="GO:0044781">
    <property type="term" value="P:bacterial-type flagellum organization"/>
    <property type="evidence" value="ECO:0007669"/>
    <property type="project" value="InterPro"/>
</dbReference>
<dbReference type="Pfam" id="PF07309">
    <property type="entry name" value="FlaF"/>
    <property type="match status" value="1"/>
</dbReference>
<gene>
    <name evidence="1" type="ORF">SLNSH_10410</name>
</gene>
<dbReference type="OrthoDB" id="8563081at2"/>
<sequence>MHYGASAYARTEKAALPPRDLEASLLLKAAARLQALIDDWAGKQDDVDAAITYNRKLWTILATSATEDSNPLPVAIKQNFGRLAFFVFNRSLDIQIAPAPDKIAPLVNINREIAAGLRARPQAA</sequence>
<dbReference type="InterPro" id="IPR010845">
    <property type="entry name" value="FlaF"/>
</dbReference>
<dbReference type="AlphaFoldDB" id="A0A2T1HU94"/>
<dbReference type="EMBL" id="PVZS01000009">
    <property type="protein sequence ID" value="PSC05214.1"/>
    <property type="molecule type" value="Genomic_DNA"/>
</dbReference>
<keyword evidence="2" id="KW-1185">Reference proteome</keyword>
<organism evidence="1 2">
    <name type="scientific">Alsobacter soli</name>
    <dbReference type="NCBI Taxonomy" id="2109933"/>
    <lineage>
        <taxon>Bacteria</taxon>
        <taxon>Pseudomonadati</taxon>
        <taxon>Pseudomonadota</taxon>
        <taxon>Alphaproteobacteria</taxon>
        <taxon>Hyphomicrobiales</taxon>
        <taxon>Alsobacteraceae</taxon>
        <taxon>Alsobacter</taxon>
    </lineage>
</organism>
<name>A0A2T1HU94_9HYPH</name>
<evidence type="ECO:0000313" key="1">
    <source>
        <dbReference type="EMBL" id="PSC05214.1"/>
    </source>
</evidence>
<dbReference type="NCBIfam" id="NF009435">
    <property type="entry name" value="PRK12794.1"/>
    <property type="match status" value="1"/>
</dbReference>
<keyword evidence="1" id="KW-0966">Cell projection</keyword>
<protein>
    <submittedName>
        <fullName evidence="1">Flagellar protein FlaF</fullName>
    </submittedName>
</protein>
<keyword evidence="1" id="KW-0282">Flagellum</keyword>
<dbReference type="RefSeq" id="WP_106336750.1">
    <property type="nucleotide sequence ID" value="NZ_PVZS01000009.1"/>
</dbReference>
<dbReference type="Proteomes" id="UP000239772">
    <property type="component" value="Unassembled WGS sequence"/>
</dbReference>
<comment type="caution">
    <text evidence="1">The sequence shown here is derived from an EMBL/GenBank/DDBJ whole genome shotgun (WGS) entry which is preliminary data.</text>
</comment>